<feature type="transmembrane region" description="Helical" evidence="1">
    <location>
        <begin position="134"/>
        <end position="151"/>
    </location>
</feature>
<keyword evidence="1" id="KW-1133">Transmembrane helix</keyword>
<organism evidence="2 3">
    <name type="scientific">Gluconacetobacter diazotrophicus (strain ATCC 49037 / DSM 5601 / CCUG 37298 / CIP 103539 / LMG 7603 / PAl5)</name>
    <dbReference type="NCBI Taxonomy" id="272568"/>
    <lineage>
        <taxon>Bacteria</taxon>
        <taxon>Pseudomonadati</taxon>
        <taxon>Pseudomonadota</taxon>
        <taxon>Alphaproteobacteria</taxon>
        <taxon>Acetobacterales</taxon>
        <taxon>Acetobacteraceae</taxon>
        <taxon>Gluconacetobacter</taxon>
    </lineage>
</organism>
<dbReference type="KEGG" id="gdi:GDI3869"/>
<reference evidence="3" key="1">
    <citation type="journal article" date="2009" name="BMC Genomics">
        <title>Complete genome sequence of the sugarcane nitrogen-fixing endophyte Gluconacetobacter diazotrophicus Pal5.</title>
        <authorList>
            <person name="Bertalan M."/>
            <person name="Albano R."/>
            <person name="Padua V."/>
            <person name="Rouws L."/>
            <person name="Rojas C."/>
            <person name="Hemerly A."/>
            <person name="Teixeira K."/>
            <person name="Schwab S."/>
            <person name="Araujo J."/>
            <person name="Oliveira A."/>
            <person name="Franca L."/>
            <person name="Magalhaes V."/>
            <person name="Alqueres S."/>
            <person name="Cardoso A."/>
            <person name="Almeida W."/>
            <person name="Loureiro M.M."/>
            <person name="Nogueira E."/>
            <person name="Cidade D."/>
            <person name="Oliveira D."/>
            <person name="Simao T."/>
            <person name="Macedo J."/>
            <person name="Valadao A."/>
            <person name="Dreschsel M."/>
            <person name="Freitas F."/>
            <person name="Vidal M."/>
            <person name="Guedes H."/>
            <person name="Rodrigues E."/>
            <person name="Meneses C."/>
            <person name="Brioso P."/>
            <person name="Pozzer L."/>
            <person name="Figueiredo D."/>
            <person name="Montano H."/>
            <person name="Junior J."/>
            <person name="Filho G."/>
            <person name="Flores V."/>
            <person name="Ferreira B."/>
            <person name="Branco A."/>
            <person name="Gonzalez P."/>
            <person name="Guillobel H."/>
            <person name="Lemos M."/>
            <person name="Seibel L."/>
            <person name="Macedo J."/>
            <person name="Alves-Ferreira M."/>
            <person name="Sachetto-Martins G."/>
            <person name="Coelho A."/>
            <person name="Santos E."/>
            <person name="Amaral G."/>
            <person name="Neves A."/>
            <person name="Pacheco A.B."/>
            <person name="Carvalho D."/>
            <person name="Lery L."/>
            <person name="Bisch P."/>
            <person name="Rossle S.C."/>
            <person name="Urmenyi T."/>
            <person name="Kruger W.V."/>
            <person name="Martins O."/>
            <person name="Baldani J.I."/>
            <person name="Ferreira P.C."/>
        </authorList>
    </citation>
    <scope>NUCLEOTIDE SEQUENCE [LARGE SCALE GENOMIC DNA]</scope>
    <source>
        <strain evidence="3">ATCC 49037 / DSM 5601 / CCUG 37298 / CIP 103539 / LMG 7603 / PAl5</strain>
        <plasmid evidence="3">pGDIPal5I</plasmid>
    </source>
</reference>
<dbReference type="EMBL" id="AM889287">
    <property type="protein sequence ID" value="CAP57833.1"/>
    <property type="molecule type" value="Genomic_DNA"/>
</dbReference>
<dbReference type="OrthoDB" id="9894872at2"/>
<keyword evidence="1" id="KW-0812">Transmembrane</keyword>
<keyword evidence="3" id="KW-1185">Reference proteome</keyword>
<accession>A9HSU5</accession>
<keyword evidence="2" id="KW-0614">Plasmid</keyword>
<sequence length="154" mass="16834">MYSSGLKCSGVPLPLYLGVGAVLVIVWEWLIWFSGHAPTVGGAVYAWGGLLIVCKIIGALAPIALVYFAWDDFEDPAGEIFYPALVVFVGVLFAMWWLTTYSDPTALPFDFDHIGEPGYVRSIRETEAELVNTLLWLAGFIGVSVACAWAAKER</sequence>
<feature type="transmembrane region" description="Helical" evidence="1">
    <location>
        <begin position="80"/>
        <end position="98"/>
    </location>
</feature>
<feature type="transmembrane region" description="Helical" evidence="1">
    <location>
        <begin position="44"/>
        <end position="68"/>
    </location>
</feature>
<geneLocation type="plasmid" evidence="2 3">
    <name>pGDIPal5I</name>
</geneLocation>
<proteinExistence type="predicted"/>
<protein>
    <submittedName>
        <fullName evidence="2">Putative membrane protein</fullName>
    </submittedName>
</protein>
<dbReference type="RefSeq" id="WP_012222208.1">
    <property type="nucleotide sequence ID" value="NC_010124.1"/>
</dbReference>
<name>A9HSU5_GLUDA</name>
<gene>
    <name evidence="2" type="ordered locus">GDI3869</name>
</gene>
<evidence type="ECO:0000313" key="3">
    <source>
        <dbReference type="Proteomes" id="UP000001176"/>
    </source>
</evidence>
<evidence type="ECO:0000256" key="1">
    <source>
        <dbReference type="SAM" id="Phobius"/>
    </source>
</evidence>
<dbReference type="AlphaFoldDB" id="A9HSU5"/>
<keyword evidence="1" id="KW-0472">Membrane</keyword>
<evidence type="ECO:0000313" key="2">
    <source>
        <dbReference type="EMBL" id="CAP57833.1"/>
    </source>
</evidence>
<dbReference type="Proteomes" id="UP000001176">
    <property type="component" value="Plasmid pGDIPal5I"/>
</dbReference>
<feature type="transmembrane region" description="Helical" evidence="1">
    <location>
        <begin position="12"/>
        <end position="32"/>
    </location>
</feature>